<name>A0A6J5NCL7_9CAUD</name>
<organism evidence="1">
    <name type="scientific">uncultured Caudovirales phage</name>
    <dbReference type="NCBI Taxonomy" id="2100421"/>
    <lineage>
        <taxon>Viruses</taxon>
        <taxon>Duplodnaviria</taxon>
        <taxon>Heunggongvirae</taxon>
        <taxon>Uroviricota</taxon>
        <taxon>Caudoviricetes</taxon>
        <taxon>Peduoviridae</taxon>
        <taxon>Maltschvirus</taxon>
        <taxon>Maltschvirus maltsch</taxon>
    </lineage>
</organism>
<evidence type="ECO:0000313" key="1">
    <source>
        <dbReference type="EMBL" id="CAB4154925.1"/>
    </source>
</evidence>
<protein>
    <submittedName>
        <fullName evidence="1">Uncharacterized protein</fullName>
    </submittedName>
</protein>
<accession>A0A6J5NCL7</accession>
<proteinExistence type="predicted"/>
<reference evidence="1" key="1">
    <citation type="submission" date="2020-04" db="EMBL/GenBank/DDBJ databases">
        <authorList>
            <person name="Chiriac C."/>
            <person name="Salcher M."/>
            <person name="Ghai R."/>
            <person name="Kavagutti S V."/>
        </authorList>
    </citation>
    <scope>NUCLEOTIDE SEQUENCE</scope>
</reference>
<gene>
    <name evidence="1" type="ORF">UFOVP654_45</name>
</gene>
<sequence>MKNLKIIYPWQKTEQGQGFFVPCLDPESTRTEGLKRALDQRLFDARAKPAIRKGLTGVWFYRPPPRPA</sequence>
<dbReference type="EMBL" id="LR796614">
    <property type="protein sequence ID" value="CAB4154925.1"/>
    <property type="molecule type" value="Genomic_DNA"/>
</dbReference>